<protein>
    <submittedName>
        <fullName evidence="2">Uncharacterized protein</fullName>
    </submittedName>
</protein>
<gene>
    <name evidence="2" type="ORF">NB037_13940</name>
</gene>
<dbReference type="PANTHER" id="PTHR46401:SF2">
    <property type="entry name" value="GLYCOSYLTRANSFERASE WBBK-RELATED"/>
    <property type="match status" value="1"/>
</dbReference>
<organism evidence="2 3">
    <name type="scientific">Rathayibacter rubneri</name>
    <dbReference type="NCBI Taxonomy" id="2950106"/>
    <lineage>
        <taxon>Bacteria</taxon>
        <taxon>Bacillati</taxon>
        <taxon>Actinomycetota</taxon>
        <taxon>Actinomycetes</taxon>
        <taxon>Micrococcales</taxon>
        <taxon>Microbacteriaceae</taxon>
        <taxon>Rathayibacter</taxon>
    </lineage>
</organism>
<dbReference type="RefSeq" id="WP_251946671.1">
    <property type="nucleotide sequence ID" value="NZ_JAMRYM010000068.1"/>
</dbReference>
<dbReference type="Gene3D" id="3.40.50.2000">
    <property type="entry name" value="Glycogen Phosphorylase B"/>
    <property type="match status" value="2"/>
</dbReference>
<dbReference type="GO" id="GO:0009103">
    <property type="term" value="P:lipopolysaccharide biosynthetic process"/>
    <property type="evidence" value="ECO:0007669"/>
    <property type="project" value="TreeGrafter"/>
</dbReference>
<evidence type="ECO:0000313" key="2">
    <source>
        <dbReference type="EMBL" id="MCM6763522.1"/>
    </source>
</evidence>
<keyword evidence="1" id="KW-0808">Transferase</keyword>
<accession>A0A9X2DYW7</accession>
<dbReference type="SUPFAM" id="SSF53756">
    <property type="entry name" value="UDP-Glycosyltransferase/glycogen phosphorylase"/>
    <property type="match status" value="1"/>
</dbReference>
<comment type="caution">
    <text evidence="2">The sequence shown here is derived from an EMBL/GenBank/DDBJ whole genome shotgun (WGS) entry which is preliminary data.</text>
</comment>
<reference evidence="2" key="1">
    <citation type="submission" date="2022-06" db="EMBL/GenBank/DDBJ databases">
        <title>Whole genome shotgun sequencing (WGS) of Rathayibacter sp. ZW T2_19, isolated from stored onions (Allium cepa).</title>
        <authorList>
            <person name="Stoll D.A."/>
            <person name="Huch M."/>
        </authorList>
    </citation>
    <scope>NUCLEOTIDE SEQUENCE</scope>
    <source>
        <strain evidence="2">ZW T2_19</strain>
    </source>
</reference>
<keyword evidence="3" id="KW-1185">Reference proteome</keyword>
<dbReference type="AlphaFoldDB" id="A0A9X2DYW7"/>
<dbReference type="PANTHER" id="PTHR46401">
    <property type="entry name" value="GLYCOSYLTRANSFERASE WBBK-RELATED"/>
    <property type="match status" value="1"/>
</dbReference>
<name>A0A9X2DYW7_9MICO</name>
<dbReference type="Proteomes" id="UP001155240">
    <property type="component" value="Unassembled WGS sequence"/>
</dbReference>
<proteinExistence type="predicted"/>
<sequence length="399" mass="44964">MIAGGTRTLRSRLRTRLRGLLTPESAASRRLVVEAEPAFRTRYANPYNARLYTAMTAEGALVRDLSWFRLLTSKIDIVHLHWPDLTFLSGIRRYRVVARLVFFFGFLRVARLRGTRLIWTAHNVTSHEERATPFLRNWYRRLLTENLDAIICLSQEGVSAIRVSYPELAHVPAFVTPHGHYRHDYDFSPSRAEARAALGLDPDARLVVSVGQIRPYKNIPTLIEQFRAREDDGTLLAVAGNPARGPLRGVIEEAVGGDPRIRLELAFLSDERIALWLRASDLVVLPYSAIQNSGSAILAVSADRPVLVPDLGSMHELAALVGPEWVRLYRGAFDRSVLDEALEWLDTREAPERADLAELEWDAIARSTIAAYRLVLGVRPRRVGAGTVPIRHEMETSRR</sequence>
<evidence type="ECO:0000256" key="1">
    <source>
        <dbReference type="ARBA" id="ARBA00022679"/>
    </source>
</evidence>
<evidence type="ECO:0000313" key="3">
    <source>
        <dbReference type="Proteomes" id="UP001155240"/>
    </source>
</evidence>
<dbReference type="EMBL" id="JAMRYM010000068">
    <property type="protein sequence ID" value="MCM6763522.1"/>
    <property type="molecule type" value="Genomic_DNA"/>
</dbReference>
<dbReference type="GO" id="GO:0016757">
    <property type="term" value="F:glycosyltransferase activity"/>
    <property type="evidence" value="ECO:0007669"/>
    <property type="project" value="TreeGrafter"/>
</dbReference>